<gene>
    <name evidence="2" type="ORF">Tfer_1716</name>
</gene>
<feature type="region of interest" description="Disordered" evidence="1">
    <location>
        <begin position="29"/>
        <end position="48"/>
    </location>
</feature>
<proteinExistence type="predicted"/>
<evidence type="ECO:0000313" key="3">
    <source>
        <dbReference type="Proteomes" id="UP000037175"/>
    </source>
</evidence>
<accession>A0A0L6W2C8</accession>
<name>A0A0L6W2C8_9FIRM</name>
<dbReference type="RefSeq" id="WP_160315544.1">
    <property type="nucleotide sequence ID" value="NZ_LGTE01000010.1"/>
</dbReference>
<evidence type="ECO:0000256" key="1">
    <source>
        <dbReference type="SAM" id="MobiDB-lite"/>
    </source>
</evidence>
<sequence>MSKDLINQILEEIGLEAIHNDDQIPEAEKIKEQKENTINPGKESKIQY</sequence>
<comment type="caution">
    <text evidence="2">The sequence shown here is derived from an EMBL/GenBank/DDBJ whole genome shotgun (WGS) entry which is preliminary data.</text>
</comment>
<dbReference type="Proteomes" id="UP000037175">
    <property type="component" value="Unassembled WGS sequence"/>
</dbReference>
<reference evidence="3" key="1">
    <citation type="submission" date="2015-07" db="EMBL/GenBank/DDBJ databases">
        <title>Complete Genome of Thermincola ferriacetica strain Z-0001T.</title>
        <authorList>
            <person name="Lusk B."/>
            <person name="Badalamenti J.P."/>
            <person name="Parameswaran P."/>
            <person name="Bond D.R."/>
            <person name="Torres C.I."/>
        </authorList>
    </citation>
    <scope>NUCLEOTIDE SEQUENCE [LARGE SCALE GENOMIC DNA]</scope>
    <source>
        <strain evidence="3">Z-0001</strain>
    </source>
</reference>
<protein>
    <submittedName>
        <fullName evidence="2">Uncharacterized protein</fullName>
    </submittedName>
</protein>
<dbReference type="AlphaFoldDB" id="A0A0L6W2C8"/>
<evidence type="ECO:0000313" key="2">
    <source>
        <dbReference type="EMBL" id="KNZ69695.1"/>
    </source>
</evidence>
<dbReference type="EMBL" id="LGTE01000010">
    <property type="protein sequence ID" value="KNZ69695.1"/>
    <property type="molecule type" value="Genomic_DNA"/>
</dbReference>
<keyword evidence="3" id="KW-1185">Reference proteome</keyword>
<organism evidence="2 3">
    <name type="scientific">Thermincola ferriacetica</name>
    <dbReference type="NCBI Taxonomy" id="281456"/>
    <lineage>
        <taxon>Bacteria</taxon>
        <taxon>Bacillati</taxon>
        <taxon>Bacillota</taxon>
        <taxon>Clostridia</taxon>
        <taxon>Eubacteriales</taxon>
        <taxon>Thermincolaceae</taxon>
        <taxon>Thermincola</taxon>
    </lineage>
</organism>